<accession>A0ABW0QVV2</accession>
<dbReference type="RefSeq" id="WP_377321242.1">
    <property type="nucleotide sequence ID" value="NZ_JBHSNF010000003.1"/>
</dbReference>
<sequence length="356" mass="39776">MMLSDFEKRRDNNFTFLRFILAWSVLIGHSFPISANGSDPISRLLLPYAWIGSIAVSGFFAISGYLVTASFTKRGATAFVASRALRLYPAVIVYSLVAILLIGPLCTSVSLEQYFHSNPWANMWNATLWEWKYNLPYVFSHNHFAGATNGSSWTLPVELRCYLLVVLLGFFGVLDTRIRASAALVILLAVTHFSSGSLPLFEQSSSFASPLTFFLLGSLAWINRTALPLNWALAIAASIGPFAAVEFGHFEYVYPICLTYLLFIFTYRLPHFDMDRLGDISYGVYIYAWPIQQLVWRPGQSAYMNILLSTVIVFPIAYLSWRLIEKPAMGLRKKLPSFGERPAKGRGLAESAEAAG</sequence>
<feature type="transmembrane region" description="Helical" evidence="1">
    <location>
        <begin position="252"/>
        <end position="270"/>
    </location>
</feature>
<protein>
    <submittedName>
        <fullName evidence="3">Acyltransferase family protein</fullName>
        <ecNumber evidence="3">2.3.-.-</ecNumber>
    </submittedName>
</protein>
<feature type="transmembrane region" description="Helical" evidence="1">
    <location>
        <begin position="181"/>
        <end position="201"/>
    </location>
</feature>
<keyword evidence="3" id="KW-0012">Acyltransferase</keyword>
<dbReference type="Pfam" id="PF01757">
    <property type="entry name" value="Acyl_transf_3"/>
    <property type="match status" value="1"/>
</dbReference>
<proteinExistence type="predicted"/>
<dbReference type="EC" id="2.3.-.-" evidence="3"/>
<keyword evidence="4" id="KW-1185">Reference proteome</keyword>
<evidence type="ECO:0000313" key="3">
    <source>
        <dbReference type="EMBL" id="MFC5527004.1"/>
    </source>
</evidence>
<keyword evidence="1" id="KW-0812">Transmembrane</keyword>
<evidence type="ECO:0000256" key="1">
    <source>
        <dbReference type="SAM" id="Phobius"/>
    </source>
</evidence>
<feature type="transmembrane region" description="Helical" evidence="1">
    <location>
        <begin position="229"/>
        <end position="246"/>
    </location>
</feature>
<keyword evidence="1" id="KW-1133">Transmembrane helix</keyword>
<evidence type="ECO:0000259" key="2">
    <source>
        <dbReference type="Pfam" id="PF01757"/>
    </source>
</evidence>
<feature type="transmembrane region" description="Helical" evidence="1">
    <location>
        <begin position="45"/>
        <end position="67"/>
    </location>
</feature>
<name>A0ABW0QVV2_9GAMM</name>
<feature type="transmembrane region" description="Helical" evidence="1">
    <location>
        <begin position="157"/>
        <end position="174"/>
    </location>
</feature>
<dbReference type="PANTHER" id="PTHR23028:SF53">
    <property type="entry name" value="ACYL_TRANSF_3 DOMAIN-CONTAINING PROTEIN"/>
    <property type="match status" value="1"/>
</dbReference>
<dbReference type="PANTHER" id="PTHR23028">
    <property type="entry name" value="ACETYLTRANSFERASE"/>
    <property type="match status" value="1"/>
</dbReference>
<dbReference type="InterPro" id="IPR050879">
    <property type="entry name" value="Acyltransferase_3"/>
</dbReference>
<keyword evidence="3" id="KW-0808">Transferase</keyword>
<feature type="domain" description="Acyltransferase 3" evidence="2">
    <location>
        <begin position="14"/>
        <end position="319"/>
    </location>
</feature>
<evidence type="ECO:0000313" key="4">
    <source>
        <dbReference type="Proteomes" id="UP001596114"/>
    </source>
</evidence>
<organism evidence="3 4">
    <name type="scientific">Rhodanobacter ginsengisoli</name>
    <dbReference type="NCBI Taxonomy" id="418646"/>
    <lineage>
        <taxon>Bacteria</taxon>
        <taxon>Pseudomonadati</taxon>
        <taxon>Pseudomonadota</taxon>
        <taxon>Gammaproteobacteria</taxon>
        <taxon>Lysobacterales</taxon>
        <taxon>Rhodanobacteraceae</taxon>
        <taxon>Rhodanobacter</taxon>
    </lineage>
</organism>
<feature type="transmembrane region" description="Helical" evidence="1">
    <location>
        <begin position="87"/>
        <end position="111"/>
    </location>
</feature>
<keyword evidence="1" id="KW-0472">Membrane</keyword>
<dbReference type="EMBL" id="JBHSNF010000003">
    <property type="protein sequence ID" value="MFC5527004.1"/>
    <property type="molecule type" value="Genomic_DNA"/>
</dbReference>
<reference evidence="4" key="1">
    <citation type="journal article" date="2019" name="Int. J. Syst. Evol. Microbiol.">
        <title>The Global Catalogue of Microorganisms (GCM) 10K type strain sequencing project: providing services to taxonomists for standard genome sequencing and annotation.</title>
        <authorList>
            <consortium name="The Broad Institute Genomics Platform"/>
            <consortium name="The Broad Institute Genome Sequencing Center for Infectious Disease"/>
            <person name="Wu L."/>
            <person name="Ma J."/>
        </authorList>
    </citation>
    <scope>NUCLEOTIDE SEQUENCE [LARGE SCALE GENOMIC DNA]</scope>
    <source>
        <strain evidence="4">CGMCC 1.16619</strain>
    </source>
</reference>
<feature type="transmembrane region" description="Helical" evidence="1">
    <location>
        <begin position="12"/>
        <end position="33"/>
    </location>
</feature>
<comment type="caution">
    <text evidence="3">The sequence shown here is derived from an EMBL/GenBank/DDBJ whole genome shotgun (WGS) entry which is preliminary data.</text>
</comment>
<dbReference type="Proteomes" id="UP001596114">
    <property type="component" value="Unassembled WGS sequence"/>
</dbReference>
<feature type="transmembrane region" description="Helical" evidence="1">
    <location>
        <begin position="302"/>
        <end position="324"/>
    </location>
</feature>
<dbReference type="InterPro" id="IPR002656">
    <property type="entry name" value="Acyl_transf_3_dom"/>
</dbReference>
<gene>
    <name evidence="3" type="ORF">ACFPPA_14790</name>
</gene>
<dbReference type="GO" id="GO:0016746">
    <property type="term" value="F:acyltransferase activity"/>
    <property type="evidence" value="ECO:0007669"/>
    <property type="project" value="UniProtKB-KW"/>
</dbReference>